<dbReference type="PANTHER" id="PTHR18952:SF271">
    <property type="entry name" value="ALPHA CARBONIC ANHYDRASE 4-RELATED"/>
    <property type="match status" value="1"/>
</dbReference>
<evidence type="ECO:0000259" key="7">
    <source>
        <dbReference type="PROSITE" id="PS51144"/>
    </source>
</evidence>
<dbReference type="SMART" id="SM01057">
    <property type="entry name" value="Carb_anhydrase"/>
    <property type="match status" value="1"/>
</dbReference>
<accession>A0ABR0D870</accession>
<protein>
    <recommendedName>
        <fullName evidence="2 6">Carbonic anhydrase</fullName>
        <ecNumber evidence="2 6">4.2.1.1</ecNumber>
    </recommendedName>
</protein>
<keyword evidence="6" id="KW-0732">Signal</keyword>
<keyword evidence="5 6" id="KW-0456">Lyase</keyword>
<dbReference type="InterPro" id="IPR036398">
    <property type="entry name" value="CA_dom_sf"/>
</dbReference>
<sequence>MGFKDNTSTLILFSYLLFTSLFNTTLHANDLEVEDESSFSYVVGAPNGPQNWGKLNPSWRLCGTGQSQSPINLLEDKVVVLPGSRGSFPTNYRPAPATIRNRGHDIRVKWRGNAGEIVLNGIEYKIDDCHWHIPSEHTVNGARFAMELHIVHRSHNGDIAVIAVLYEFGFPNGFLARLSPYLRSVSHVKETEVGILNPWDINFRSTAYYRYDGSVTTPPCSETVTWTIIEKVETVSREQVNALQNAVHDGSVGNARPIQALNGRTIFLYRPRIL</sequence>
<dbReference type="PROSITE" id="PS00162">
    <property type="entry name" value="ALPHA_CA_1"/>
    <property type="match status" value="1"/>
</dbReference>
<evidence type="ECO:0000256" key="2">
    <source>
        <dbReference type="ARBA" id="ARBA00012925"/>
    </source>
</evidence>
<evidence type="ECO:0000313" key="8">
    <source>
        <dbReference type="EMBL" id="KAK4485469.1"/>
    </source>
</evidence>
<evidence type="ECO:0000256" key="5">
    <source>
        <dbReference type="ARBA" id="ARBA00023239"/>
    </source>
</evidence>
<comment type="catalytic activity">
    <reaction evidence="6">
        <text>hydrogencarbonate + H(+) = CO2 + H2O</text>
        <dbReference type="Rhea" id="RHEA:10748"/>
        <dbReference type="ChEBI" id="CHEBI:15377"/>
        <dbReference type="ChEBI" id="CHEBI:15378"/>
        <dbReference type="ChEBI" id="CHEBI:16526"/>
        <dbReference type="ChEBI" id="CHEBI:17544"/>
        <dbReference type="EC" id="4.2.1.1"/>
    </reaction>
</comment>
<dbReference type="Gene3D" id="3.10.200.10">
    <property type="entry name" value="Alpha carbonic anhydrase"/>
    <property type="match status" value="1"/>
</dbReference>
<dbReference type="Pfam" id="PF00194">
    <property type="entry name" value="Carb_anhydrase"/>
    <property type="match status" value="1"/>
</dbReference>
<comment type="caution">
    <text evidence="8">The sequence shown here is derived from an EMBL/GenBank/DDBJ whole genome shotgun (WGS) entry which is preliminary data.</text>
</comment>
<evidence type="ECO:0000256" key="1">
    <source>
        <dbReference type="ARBA" id="ARBA00001947"/>
    </source>
</evidence>
<feature type="signal peptide" evidence="6">
    <location>
        <begin position="1"/>
        <end position="28"/>
    </location>
</feature>
<comment type="similarity">
    <text evidence="6">Belongs to the alpha-carbonic anhydrase family.</text>
</comment>
<proteinExistence type="inferred from homology"/>
<reference evidence="8 9" key="1">
    <citation type="journal article" date="2023" name="bioRxiv">
        <title>Genome report: Whole genome sequence and annotation of Penstemon davidsonii.</title>
        <authorList>
            <person name="Ostevik K.L."/>
            <person name="Alabady M."/>
            <person name="Zhang M."/>
            <person name="Rausher M.D."/>
        </authorList>
    </citation>
    <scope>NUCLEOTIDE SEQUENCE [LARGE SCALE GENOMIC DNA]</scope>
    <source>
        <strain evidence="8">DNT005</strain>
        <tissue evidence="8">Whole leaf</tissue>
    </source>
</reference>
<dbReference type="InterPro" id="IPR041891">
    <property type="entry name" value="Alpha_CA_prokaryot-like"/>
</dbReference>
<dbReference type="InterPro" id="IPR001148">
    <property type="entry name" value="CA_dom"/>
</dbReference>
<feature type="chain" id="PRO_5045007205" description="Carbonic anhydrase" evidence="6">
    <location>
        <begin position="29"/>
        <end position="274"/>
    </location>
</feature>
<feature type="domain" description="Alpha-carbonic anhydrase" evidence="7">
    <location>
        <begin position="37"/>
        <end position="270"/>
    </location>
</feature>
<comment type="cofactor">
    <cofactor evidence="1 6">
        <name>Zn(2+)</name>
        <dbReference type="ChEBI" id="CHEBI:29105"/>
    </cofactor>
</comment>
<dbReference type="SUPFAM" id="SSF51069">
    <property type="entry name" value="Carbonic anhydrase"/>
    <property type="match status" value="1"/>
</dbReference>
<dbReference type="Proteomes" id="UP001291926">
    <property type="component" value="Unassembled WGS sequence"/>
</dbReference>
<evidence type="ECO:0000313" key="9">
    <source>
        <dbReference type="Proteomes" id="UP001291926"/>
    </source>
</evidence>
<evidence type="ECO:0000256" key="4">
    <source>
        <dbReference type="ARBA" id="ARBA00022833"/>
    </source>
</evidence>
<keyword evidence="4 6" id="KW-0862">Zinc</keyword>
<dbReference type="PROSITE" id="PS51144">
    <property type="entry name" value="ALPHA_CA_2"/>
    <property type="match status" value="1"/>
</dbReference>
<dbReference type="PANTHER" id="PTHR18952">
    <property type="entry name" value="CARBONIC ANHYDRASE"/>
    <property type="match status" value="1"/>
</dbReference>
<organism evidence="8 9">
    <name type="scientific">Penstemon davidsonii</name>
    <dbReference type="NCBI Taxonomy" id="160366"/>
    <lineage>
        <taxon>Eukaryota</taxon>
        <taxon>Viridiplantae</taxon>
        <taxon>Streptophyta</taxon>
        <taxon>Embryophyta</taxon>
        <taxon>Tracheophyta</taxon>
        <taxon>Spermatophyta</taxon>
        <taxon>Magnoliopsida</taxon>
        <taxon>eudicotyledons</taxon>
        <taxon>Gunneridae</taxon>
        <taxon>Pentapetalae</taxon>
        <taxon>asterids</taxon>
        <taxon>lamiids</taxon>
        <taxon>Lamiales</taxon>
        <taxon>Plantaginaceae</taxon>
        <taxon>Cheloneae</taxon>
        <taxon>Penstemon</taxon>
    </lineage>
</organism>
<dbReference type="InterPro" id="IPR018338">
    <property type="entry name" value="Carbonic_anhydrase_a-class_CS"/>
</dbReference>
<name>A0ABR0D870_9LAMI</name>
<evidence type="ECO:0000256" key="3">
    <source>
        <dbReference type="ARBA" id="ARBA00022723"/>
    </source>
</evidence>
<dbReference type="EC" id="4.2.1.1" evidence="2 6"/>
<dbReference type="InterPro" id="IPR023561">
    <property type="entry name" value="Carbonic_anhydrase_a-class"/>
</dbReference>
<dbReference type="CDD" id="cd03124">
    <property type="entry name" value="alpha_CA_prokaryotic_like"/>
    <property type="match status" value="1"/>
</dbReference>
<comment type="function">
    <text evidence="6">Reversible hydration of carbon dioxide.</text>
</comment>
<evidence type="ECO:0000256" key="6">
    <source>
        <dbReference type="RuleBase" id="RU367011"/>
    </source>
</evidence>
<keyword evidence="9" id="KW-1185">Reference proteome</keyword>
<dbReference type="EMBL" id="JAYDYQ010002533">
    <property type="protein sequence ID" value="KAK4485469.1"/>
    <property type="molecule type" value="Genomic_DNA"/>
</dbReference>
<keyword evidence="3 6" id="KW-0479">Metal-binding</keyword>
<gene>
    <name evidence="8" type="ORF">RD792_008110</name>
</gene>